<organism evidence="3 4">
    <name type="scientific">Neptunomonas antarctica</name>
    <dbReference type="NCBI Taxonomy" id="619304"/>
    <lineage>
        <taxon>Bacteria</taxon>
        <taxon>Pseudomonadati</taxon>
        <taxon>Pseudomonadota</taxon>
        <taxon>Gammaproteobacteria</taxon>
        <taxon>Oceanospirillales</taxon>
        <taxon>Oceanospirillaceae</taxon>
        <taxon>Neptunomonas</taxon>
    </lineage>
</organism>
<evidence type="ECO:0000313" key="4">
    <source>
        <dbReference type="Proteomes" id="UP000185999"/>
    </source>
</evidence>
<dbReference type="PANTHER" id="PTHR34580">
    <property type="match status" value="1"/>
</dbReference>
<dbReference type="OrthoDB" id="6400324at2"/>
<evidence type="ECO:0000259" key="2">
    <source>
        <dbReference type="Pfam" id="PF26109"/>
    </source>
</evidence>
<dbReference type="InterPro" id="IPR051534">
    <property type="entry name" value="CBASS_pafABC_assoc_protein"/>
</dbReference>
<sequence length="168" mass="19318">MSNPKDPGFIESGRFRIIHQYQKLHPSNLQYNASLKGYVPTAVFTPHYSLGSIDEYNQTLLHSQHPEHVSIAETGFTHLDAPLRKISPALVQPIIRAIRDKLRLDIGYTSISNPEYESRIIEPHSLVFEGMRWHVRAYCCKNQSYRDFVLSRFNGEYAFEGPATQRSP</sequence>
<dbReference type="Pfam" id="PF13280">
    <property type="entry name" value="WYL"/>
    <property type="match status" value="1"/>
</dbReference>
<reference evidence="4" key="1">
    <citation type="submission" date="2017-01" db="EMBL/GenBank/DDBJ databases">
        <authorList>
            <person name="Varghese N."/>
            <person name="Submissions S."/>
        </authorList>
    </citation>
    <scope>NUCLEOTIDE SEQUENCE [LARGE SCALE GENOMIC DNA]</scope>
    <source>
        <strain evidence="4">DSM 22306</strain>
    </source>
</reference>
<name>A0A1N7J4R3_9GAMM</name>
<gene>
    <name evidence="3" type="ORF">SAMN05421760_101591</name>
</gene>
<evidence type="ECO:0000259" key="1">
    <source>
        <dbReference type="Pfam" id="PF13280"/>
    </source>
</evidence>
<feature type="domain" description="WYL" evidence="1">
    <location>
        <begin position="91"/>
        <end position="153"/>
    </location>
</feature>
<dbReference type="Pfam" id="PF26109">
    <property type="entry name" value="WHD_BrxR"/>
    <property type="match status" value="1"/>
</dbReference>
<accession>A0A1N7J4R3</accession>
<dbReference type="RefSeq" id="WP_054342767.1">
    <property type="nucleotide sequence ID" value="NZ_FTOE01000001.1"/>
</dbReference>
<dbReference type="PANTHER" id="PTHR34580:SF3">
    <property type="entry name" value="PROTEIN PAFB"/>
    <property type="match status" value="1"/>
</dbReference>
<dbReference type="PROSITE" id="PS52050">
    <property type="entry name" value="WYL"/>
    <property type="match status" value="1"/>
</dbReference>
<feature type="domain" description="DNA-binding transcriptional repressor CapW winged helix-turn-helix" evidence="2">
    <location>
        <begin position="16"/>
        <end position="60"/>
    </location>
</feature>
<dbReference type="Proteomes" id="UP000185999">
    <property type="component" value="Unassembled WGS sequence"/>
</dbReference>
<dbReference type="InterPro" id="IPR059019">
    <property type="entry name" value="WHD_CapW"/>
</dbReference>
<protein>
    <submittedName>
        <fullName evidence="3">WYL domain-containing protein</fullName>
    </submittedName>
</protein>
<dbReference type="EMBL" id="FTOE01000001">
    <property type="protein sequence ID" value="SIS44211.1"/>
    <property type="molecule type" value="Genomic_DNA"/>
</dbReference>
<proteinExistence type="predicted"/>
<dbReference type="AlphaFoldDB" id="A0A1N7J4R3"/>
<dbReference type="InterPro" id="IPR026881">
    <property type="entry name" value="WYL_dom"/>
</dbReference>
<evidence type="ECO:0000313" key="3">
    <source>
        <dbReference type="EMBL" id="SIS44211.1"/>
    </source>
</evidence>
<keyword evidence="4" id="KW-1185">Reference proteome</keyword>
<dbReference type="STRING" id="619304.SAMN05421760_101591"/>